<dbReference type="Proteomes" id="UP000242792">
    <property type="component" value="Chromosome"/>
</dbReference>
<evidence type="ECO:0000259" key="1">
    <source>
        <dbReference type="Pfam" id="PF00535"/>
    </source>
</evidence>
<organism evidence="2 3">
    <name type="scientific">Comamonas kerstersii</name>
    <dbReference type="NCBI Taxonomy" id="225992"/>
    <lineage>
        <taxon>Bacteria</taxon>
        <taxon>Pseudomonadati</taxon>
        <taxon>Pseudomonadota</taxon>
        <taxon>Betaproteobacteria</taxon>
        <taxon>Burkholderiales</taxon>
        <taxon>Comamonadaceae</taxon>
        <taxon>Comamonas</taxon>
    </lineage>
</organism>
<dbReference type="RefSeq" id="WP_054065840.1">
    <property type="nucleotide sequence ID" value="NZ_CP020121.1"/>
</dbReference>
<evidence type="ECO:0000313" key="2">
    <source>
        <dbReference type="EMBL" id="AQZ97429.1"/>
    </source>
</evidence>
<dbReference type="Gene3D" id="3.90.550.10">
    <property type="entry name" value="Spore Coat Polysaccharide Biosynthesis Protein SpsA, Chain A"/>
    <property type="match status" value="1"/>
</dbReference>
<reference evidence="2 3" key="1">
    <citation type="submission" date="2017-03" db="EMBL/GenBank/DDBJ databases">
        <title>Rapid Whole Genome Sequencing of Comamonas kerstersii Causing Continuous ambulatory Peritoneal Dialysis-Associated Peritonitis.</title>
        <authorList>
            <person name="Zheng B."/>
        </authorList>
    </citation>
    <scope>NUCLEOTIDE SEQUENCE [LARGE SCALE GENOMIC DNA]</scope>
    <source>
        <strain evidence="2 3">8943</strain>
    </source>
</reference>
<dbReference type="SUPFAM" id="SSF53448">
    <property type="entry name" value="Nucleotide-diphospho-sugar transferases"/>
    <property type="match status" value="1"/>
</dbReference>
<proteinExistence type="predicted"/>
<protein>
    <recommendedName>
        <fullName evidence="1">Glycosyltransferase 2-like domain-containing protein</fullName>
    </recommendedName>
</protein>
<gene>
    <name evidence="2" type="ORF">B5M06_03270</name>
</gene>
<dbReference type="OrthoDB" id="9802649at2"/>
<dbReference type="AlphaFoldDB" id="A0A1V0BBW4"/>
<dbReference type="Pfam" id="PF00535">
    <property type="entry name" value="Glycos_transf_2"/>
    <property type="match status" value="1"/>
</dbReference>
<feature type="domain" description="Glycosyltransferase 2-like" evidence="1">
    <location>
        <begin position="11"/>
        <end position="144"/>
    </location>
</feature>
<evidence type="ECO:0000313" key="3">
    <source>
        <dbReference type="Proteomes" id="UP000242792"/>
    </source>
</evidence>
<dbReference type="PANTHER" id="PTHR43685">
    <property type="entry name" value="GLYCOSYLTRANSFERASE"/>
    <property type="match status" value="1"/>
</dbReference>
<dbReference type="GeneID" id="83038337"/>
<dbReference type="EMBL" id="CP020121">
    <property type="protein sequence ID" value="AQZ97429.1"/>
    <property type="molecule type" value="Genomic_DNA"/>
</dbReference>
<dbReference type="PANTHER" id="PTHR43685:SF2">
    <property type="entry name" value="GLYCOSYLTRANSFERASE 2-LIKE DOMAIN-CONTAINING PROTEIN"/>
    <property type="match status" value="1"/>
</dbReference>
<dbReference type="KEGG" id="cke:B5M06_03270"/>
<accession>A0A1V0BBW4</accession>
<dbReference type="InterPro" id="IPR029044">
    <property type="entry name" value="Nucleotide-diphossugar_trans"/>
</dbReference>
<name>A0A1V0BBW4_9BURK</name>
<dbReference type="InterPro" id="IPR001173">
    <property type="entry name" value="Glyco_trans_2-like"/>
</dbReference>
<sequence>MKTKQLPKVAVLLAAYNGEKYIQEQIESIVNQVDVDIYIYISIDASTDRTLEICQQLQKIYNNIFIINEGKERFGSAGKNFYYLIKNVDFEEFDFIALSDQDDIWKPSKIIRGIQILEKEQASGYSSDVECFWDDENRKNKIIKKSYPQKKYDYYFEPAGPGCTYILTKIFATILQRELYNLTPAPFHHDWYIYAFARKNNFKWHIDNQPNIYYRQHSSNQVGANIGFKQAINRIKILKNKQYQKDVIDIIKSIEKKHSKEIISKVKSNPFHFRRNPKEAILLWIFHTVGWI</sequence>
<dbReference type="InterPro" id="IPR050834">
    <property type="entry name" value="Glycosyltransf_2"/>
</dbReference>